<dbReference type="SUPFAM" id="SSF51735">
    <property type="entry name" value="NAD(P)-binding Rossmann-fold domains"/>
    <property type="match status" value="2"/>
</dbReference>
<dbReference type="GO" id="GO:0016491">
    <property type="term" value="F:oxidoreductase activity"/>
    <property type="evidence" value="ECO:0007669"/>
    <property type="project" value="TreeGrafter"/>
</dbReference>
<dbReference type="PANTHER" id="PTHR43544:SF34">
    <property type="entry name" value="SI:DKEY-12E7.4"/>
    <property type="match status" value="1"/>
</dbReference>
<dbReference type="EMBL" id="JASDAP010000018">
    <property type="protein sequence ID" value="KAK1888332.1"/>
    <property type="molecule type" value="Genomic_DNA"/>
</dbReference>
<dbReference type="InterPro" id="IPR002347">
    <property type="entry name" value="SDR_fam"/>
</dbReference>
<gene>
    <name evidence="1" type="ORF">KUDE01_029115</name>
</gene>
<comment type="caution">
    <text evidence="1">The sequence shown here is derived from an EMBL/GenBank/DDBJ whole genome shotgun (WGS) entry which is preliminary data.</text>
</comment>
<dbReference type="PANTHER" id="PTHR43544">
    <property type="entry name" value="SHORT-CHAIN DEHYDROGENASE/REDUCTASE"/>
    <property type="match status" value="1"/>
</dbReference>
<protein>
    <submittedName>
        <fullName evidence="1">C-factor</fullName>
    </submittedName>
</protein>
<evidence type="ECO:0000313" key="1">
    <source>
        <dbReference type="EMBL" id="KAK1888332.1"/>
    </source>
</evidence>
<accession>A0AAD9BSP1</accession>
<reference evidence="1" key="1">
    <citation type="submission" date="2023-04" db="EMBL/GenBank/DDBJ databases">
        <title>Chromosome-level genome of Chaenocephalus aceratus.</title>
        <authorList>
            <person name="Park H."/>
        </authorList>
    </citation>
    <scope>NUCLEOTIDE SEQUENCE</scope>
    <source>
        <strain evidence="1">DE</strain>
        <tissue evidence="1">Muscle</tissue>
    </source>
</reference>
<name>A0AAD9BSP1_DISEL</name>
<dbReference type="GO" id="GO:0005737">
    <property type="term" value="C:cytoplasm"/>
    <property type="evidence" value="ECO:0007669"/>
    <property type="project" value="TreeGrafter"/>
</dbReference>
<dbReference type="AlphaFoldDB" id="A0AAD9BSP1"/>
<evidence type="ECO:0000313" key="2">
    <source>
        <dbReference type="Proteomes" id="UP001228049"/>
    </source>
</evidence>
<dbReference type="Proteomes" id="UP001228049">
    <property type="component" value="Unassembled WGS sequence"/>
</dbReference>
<organism evidence="1 2">
    <name type="scientific">Dissostichus eleginoides</name>
    <name type="common">Patagonian toothfish</name>
    <name type="synonym">Dissostichus amissus</name>
    <dbReference type="NCBI Taxonomy" id="100907"/>
    <lineage>
        <taxon>Eukaryota</taxon>
        <taxon>Metazoa</taxon>
        <taxon>Chordata</taxon>
        <taxon>Craniata</taxon>
        <taxon>Vertebrata</taxon>
        <taxon>Euteleostomi</taxon>
        <taxon>Actinopterygii</taxon>
        <taxon>Neopterygii</taxon>
        <taxon>Teleostei</taxon>
        <taxon>Neoteleostei</taxon>
        <taxon>Acanthomorphata</taxon>
        <taxon>Eupercaria</taxon>
        <taxon>Perciformes</taxon>
        <taxon>Notothenioidei</taxon>
        <taxon>Nototheniidae</taxon>
        <taxon>Dissostichus</taxon>
    </lineage>
</organism>
<keyword evidence="2" id="KW-1185">Reference proteome</keyword>
<dbReference type="Pfam" id="PF00106">
    <property type="entry name" value="adh_short"/>
    <property type="match status" value="1"/>
</dbReference>
<dbReference type="Gene3D" id="3.40.50.720">
    <property type="entry name" value="NAD(P)-binding Rossmann-like Domain"/>
    <property type="match status" value="2"/>
</dbReference>
<proteinExistence type="predicted"/>
<dbReference type="PRINTS" id="PR00081">
    <property type="entry name" value="GDHRDH"/>
</dbReference>
<dbReference type="InterPro" id="IPR051468">
    <property type="entry name" value="Fungal_SecMetab_SDRs"/>
</dbReference>
<sequence length="183" mass="19029">MTSAMNLKNCGSVLVTGASRGLGLQIVHSLASGGFSPGKIIATARNPANTQALLPLLKLAASKGGAGGAGGMGIKRAAVINMTSLLGSVELNWGERANNFKWYPYRTSKCALNMVSRCMAADLEPDGILCMALHPGWVRTDMGGSRAPLSPDESISSVLSVIGGLTEKDHGSFLNITGEMLPW</sequence>
<dbReference type="InterPro" id="IPR036291">
    <property type="entry name" value="NAD(P)-bd_dom_sf"/>
</dbReference>